<evidence type="ECO:0000313" key="2">
    <source>
        <dbReference type="EnsemblPlants" id="AUR62042346-RA:cds"/>
    </source>
</evidence>
<dbReference type="Gramene" id="AUR62042346-RA">
    <property type="protein sequence ID" value="AUR62042346-RA:cds"/>
    <property type="gene ID" value="AUR62042346"/>
</dbReference>
<dbReference type="OMA" id="DECTANK"/>
<evidence type="ECO:0000313" key="3">
    <source>
        <dbReference type="Proteomes" id="UP000596660"/>
    </source>
</evidence>
<name>A0A803N8Z5_CHEQI</name>
<evidence type="ECO:0000259" key="1">
    <source>
        <dbReference type="Pfam" id="PF14111"/>
    </source>
</evidence>
<dbReference type="Pfam" id="PF14111">
    <property type="entry name" value="DUF4283"/>
    <property type="match status" value="1"/>
</dbReference>
<sequence>MENEIEIESAKWASSLILYVIGETPTIKDLNTDIANQWKVSHPPEIFYHSEGYFVIRFKEMEDRNRVLYSGPYTIANKPVIVKPWEMDFDFQKEALRMVPIWIQFPNLPLNCWGMNSLSRIGSTLGTPLLADECTASQTRLSYARLLIEIDLTQPIKHNIVIEGSNGRTINQKVVYEWEPIYCKRCTKAGHDCGVSKPVERKKKAQEKWVPRVQAQPDSELHHEKEARKTNEWTIPRRTVAREKPETSNPAVVVMNTYEMLHMDPVIEPVIPNPLIDKGKLPMQEGGDLIPSGAG</sequence>
<reference evidence="2" key="2">
    <citation type="submission" date="2021-03" db="UniProtKB">
        <authorList>
            <consortium name="EnsemblPlants"/>
        </authorList>
    </citation>
    <scope>IDENTIFICATION</scope>
</reference>
<dbReference type="Proteomes" id="UP000596660">
    <property type="component" value="Unplaced"/>
</dbReference>
<proteinExistence type="predicted"/>
<keyword evidence="3" id="KW-1185">Reference proteome</keyword>
<accession>A0A803N8Z5</accession>
<protein>
    <recommendedName>
        <fullName evidence="1">DUF4283 domain-containing protein</fullName>
    </recommendedName>
</protein>
<dbReference type="InterPro" id="IPR025558">
    <property type="entry name" value="DUF4283"/>
</dbReference>
<dbReference type="AlphaFoldDB" id="A0A803N8Z5"/>
<dbReference type="PANTHER" id="PTHR33233:SF17">
    <property type="entry name" value="DUF4283 DOMAIN-CONTAINING PROTEIN"/>
    <property type="match status" value="1"/>
</dbReference>
<organism evidence="2 3">
    <name type="scientific">Chenopodium quinoa</name>
    <name type="common">Quinoa</name>
    <dbReference type="NCBI Taxonomy" id="63459"/>
    <lineage>
        <taxon>Eukaryota</taxon>
        <taxon>Viridiplantae</taxon>
        <taxon>Streptophyta</taxon>
        <taxon>Embryophyta</taxon>
        <taxon>Tracheophyta</taxon>
        <taxon>Spermatophyta</taxon>
        <taxon>Magnoliopsida</taxon>
        <taxon>eudicotyledons</taxon>
        <taxon>Gunneridae</taxon>
        <taxon>Pentapetalae</taxon>
        <taxon>Caryophyllales</taxon>
        <taxon>Chenopodiaceae</taxon>
        <taxon>Chenopodioideae</taxon>
        <taxon>Atripliceae</taxon>
        <taxon>Chenopodium</taxon>
    </lineage>
</organism>
<reference evidence="2" key="1">
    <citation type="journal article" date="2017" name="Nature">
        <title>The genome of Chenopodium quinoa.</title>
        <authorList>
            <person name="Jarvis D.E."/>
            <person name="Ho Y.S."/>
            <person name="Lightfoot D.J."/>
            <person name="Schmoeckel S.M."/>
            <person name="Li B."/>
            <person name="Borm T.J.A."/>
            <person name="Ohyanagi H."/>
            <person name="Mineta K."/>
            <person name="Michell C.T."/>
            <person name="Saber N."/>
            <person name="Kharbatia N.M."/>
            <person name="Rupper R.R."/>
            <person name="Sharp A.R."/>
            <person name="Dally N."/>
            <person name="Boughton B.A."/>
            <person name="Woo Y.H."/>
            <person name="Gao G."/>
            <person name="Schijlen E.G.W.M."/>
            <person name="Guo X."/>
            <person name="Momin A.A."/>
            <person name="Negrao S."/>
            <person name="Al-Babili S."/>
            <person name="Gehring C."/>
            <person name="Roessner U."/>
            <person name="Jung C."/>
            <person name="Murphy K."/>
            <person name="Arold S.T."/>
            <person name="Gojobori T."/>
            <person name="van der Linden C.G."/>
            <person name="van Loo E.N."/>
            <person name="Jellen E.N."/>
            <person name="Maughan P.J."/>
            <person name="Tester M."/>
        </authorList>
    </citation>
    <scope>NUCLEOTIDE SEQUENCE [LARGE SCALE GENOMIC DNA]</scope>
    <source>
        <strain evidence="2">cv. PI 614886</strain>
    </source>
</reference>
<dbReference type="PANTHER" id="PTHR33233">
    <property type="entry name" value="ENDONUCLEASE/EXONUCLEASE/PHOSPHATASE"/>
    <property type="match status" value="1"/>
</dbReference>
<feature type="domain" description="DUF4283" evidence="1">
    <location>
        <begin position="10"/>
        <end position="92"/>
    </location>
</feature>
<dbReference type="EnsemblPlants" id="AUR62042346-RA">
    <property type="protein sequence ID" value="AUR62042346-RA:cds"/>
    <property type="gene ID" value="AUR62042346"/>
</dbReference>